<evidence type="ECO:0000313" key="3">
    <source>
        <dbReference type="Proteomes" id="UP000053097"/>
    </source>
</evidence>
<protein>
    <submittedName>
        <fullName evidence="2">Uncharacterized protein</fullName>
    </submittedName>
</protein>
<keyword evidence="3" id="KW-1185">Reference proteome</keyword>
<sequence>MSPFPRNFTERDHETECPSSGTSHDRIDSVAHDVTKIARLHRTRSSSRVVFAREFTVTERIAARSDGDRLVTHCSGLEIQARIKSKSEITITTRRDNVRGSATIAPCHNTWPVAHDARLQCGIGTRCSQHPRLRYSRGSRAEFYPHCLEPRINFTFTVPTDSVYATPFDARYHSVLLSSGCGTVT</sequence>
<dbReference type="Proteomes" id="UP000053097">
    <property type="component" value="Unassembled WGS sequence"/>
</dbReference>
<dbReference type="AlphaFoldDB" id="A0A026W0V9"/>
<accession>A0A026W0V9</accession>
<evidence type="ECO:0000256" key="1">
    <source>
        <dbReference type="SAM" id="MobiDB-lite"/>
    </source>
</evidence>
<dbReference type="EMBL" id="KK107575">
    <property type="protein sequence ID" value="EZA48699.1"/>
    <property type="molecule type" value="Genomic_DNA"/>
</dbReference>
<organism evidence="2 3">
    <name type="scientific">Ooceraea biroi</name>
    <name type="common">Clonal raider ant</name>
    <name type="synonym">Cerapachys biroi</name>
    <dbReference type="NCBI Taxonomy" id="2015173"/>
    <lineage>
        <taxon>Eukaryota</taxon>
        <taxon>Metazoa</taxon>
        <taxon>Ecdysozoa</taxon>
        <taxon>Arthropoda</taxon>
        <taxon>Hexapoda</taxon>
        <taxon>Insecta</taxon>
        <taxon>Pterygota</taxon>
        <taxon>Neoptera</taxon>
        <taxon>Endopterygota</taxon>
        <taxon>Hymenoptera</taxon>
        <taxon>Apocrita</taxon>
        <taxon>Aculeata</taxon>
        <taxon>Formicoidea</taxon>
        <taxon>Formicidae</taxon>
        <taxon>Dorylinae</taxon>
        <taxon>Ooceraea</taxon>
    </lineage>
</organism>
<reference evidence="2 3" key="1">
    <citation type="journal article" date="2014" name="Curr. Biol.">
        <title>The genome of the clonal raider ant Cerapachys biroi.</title>
        <authorList>
            <person name="Oxley P.R."/>
            <person name="Ji L."/>
            <person name="Fetter-Pruneda I."/>
            <person name="McKenzie S.K."/>
            <person name="Li C."/>
            <person name="Hu H."/>
            <person name="Zhang G."/>
            <person name="Kronauer D.J."/>
        </authorList>
    </citation>
    <scope>NUCLEOTIDE SEQUENCE [LARGE SCALE GENOMIC DNA]</scope>
</reference>
<feature type="region of interest" description="Disordered" evidence="1">
    <location>
        <begin position="1"/>
        <end position="26"/>
    </location>
</feature>
<evidence type="ECO:0000313" key="2">
    <source>
        <dbReference type="EMBL" id="EZA48699.1"/>
    </source>
</evidence>
<name>A0A026W0V9_OOCBI</name>
<proteinExistence type="predicted"/>
<gene>
    <name evidence="2" type="ORF">X777_12857</name>
</gene>